<dbReference type="Proteomes" id="UP001500227">
    <property type="component" value="Unassembled WGS sequence"/>
</dbReference>
<dbReference type="RefSeq" id="WP_345369315.1">
    <property type="nucleotide sequence ID" value="NZ_BAABKD010000002.1"/>
</dbReference>
<reference evidence="7" key="1">
    <citation type="journal article" date="2019" name="Int. J. Syst. Evol. Microbiol.">
        <title>The Global Catalogue of Microorganisms (GCM) 10K type strain sequencing project: providing services to taxonomists for standard genome sequencing and annotation.</title>
        <authorList>
            <consortium name="The Broad Institute Genomics Platform"/>
            <consortium name="The Broad Institute Genome Sequencing Center for Infectious Disease"/>
            <person name="Wu L."/>
            <person name="Ma J."/>
        </authorList>
    </citation>
    <scope>NUCLEOTIDE SEQUENCE [LARGE SCALE GENOMIC DNA]</scope>
    <source>
        <strain evidence="7">JCM 18423</strain>
    </source>
</reference>
<evidence type="ECO:0000256" key="4">
    <source>
        <dbReference type="ARBA" id="ARBA00023163"/>
    </source>
</evidence>
<dbReference type="SUPFAM" id="SSF46785">
    <property type="entry name" value="Winged helix' DNA-binding domain"/>
    <property type="match status" value="1"/>
</dbReference>
<dbReference type="InterPro" id="IPR014036">
    <property type="entry name" value="DeoR-like_C"/>
</dbReference>
<dbReference type="Gene3D" id="1.10.10.10">
    <property type="entry name" value="Winged helix-like DNA-binding domain superfamily/Winged helix DNA-binding domain"/>
    <property type="match status" value="1"/>
</dbReference>
<dbReference type="PROSITE" id="PS51000">
    <property type="entry name" value="HTH_DEOR_2"/>
    <property type="match status" value="1"/>
</dbReference>
<protein>
    <submittedName>
        <fullName evidence="6">DeoR/GlpR family transcriptional regulator</fullName>
    </submittedName>
</protein>
<keyword evidence="7" id="KW-1185">Reference proteome</keyword>
<dbReference type="Gene3D" id="3.30.750.70">
    <property type="entry name" value="4-hydroxybutyrate coenzyme like domains"/>
    <property type="match status" value="1"/>
</dbReference>
<dbReference type="InterPro" id="IPR036388">
    <property type="entry name" value="WH-like_DNA-bd_sf"/>
</dbReference>
<evidence type="ECO:0000313" key="6">
    <source>
        <dbReference type="EMBL" id="GAA5085637.1"/>
    </source>
</evidence>
<evidence type="ECO:0000256" key="1">
    <source>
        <dbReference type="ARBA" id="ARBA00022491"/>
    </source>
</evidence>
<dbReference type="SMART" id="SM01134">
    <property type="entry name" value="DeoRC"/>
    <property type="match status" value="1"/>
</dbReference>
<dbReference type="InterPro" id="IPR036390">
    <property type="entry name" value="WH_DNA-bd_sf"/>
</dbReference>
<dbReference type="InterPro" id="IPR037171">
    <property type="entry name" value="NagB/RpiA_transferase-like"/>
</dbReference>
<accession>A0ABP9LUC3</accession>
<keyword evidence="1" id="KW-0678">Repressor</keyword>
<dbReference type="PANTHER" id="PTHR30363:SF4">
    <property type="entry name" value="GLYCEROL-3-PHOSPHATE REGULON REPRESSOR"/>
    <property type="match status" value="1"/>
</dbReference>
<dbReference type="PROSITE" id="PS00894">
    <property type="entry name" value="HTH_DEOR_1"/>
    <property type="match status" value="1"/>
</dbReference>
<evidence type="ECO:0000313" key="7">
    <source>
        <dbReference type="Proteomes" id="UP001500227"/>
    </source>
</evidence>
<dbReference type="InterPro" id="IPR001034">
    <property type="entry name" value="DeoR_HTH"/>
</dbReference>
<name>A0ABP9LUC3_9BURK</name>
<keyword evidence="4" id="KW-0804">Transcription</keyword>
<keyword evidence="3" id="KW-0238">DNA-binding</keyword>
<evidence type="ECO:0000256" key="2">
    <source>
        <dbReference type="ARBA" id="ARBA00023015"/>
    </source>
</evidence>
<proteinExistence type="predicted"/>
<evidence type="ECO:0000256" key="3">
    <source>
        <dbReference type="ARBA" id="ARBA00023125"/>
    </source>
</evidence>
<dbReference type="PANTHER" id="PTHR30363">
    <property type="entry name" value="HTH-TYPE TRANSCRIPTIONAL REGULATOR SRLR-RELATED"/>
    <property type="match status" value="1"/>
</dbReference>
<dbReference type="EMBL" id="BAABKD010000002">
    <property type="protein sequence ID" value="GAA5085637.1"/>
    <property type="molecule type" value="Genomic_DNA"/>
</dbReference>
<organism evidence="6 7">
    <name type="scientific">Paenalcaligenes hermetiae</name>
    <dbReference type="NCBI Taxonomy" id="1157987"/>
    <lineage>
        <taxon>Bacteria</taxon>
        <taxon>Pseudomonadati</taxon>
        <taxon>Pseudomonadota</taxon>
        <taxon>Betaproteobacteria</taxon>
        <taxon>Burkholderiales</taxon>
        <taxon>Alcaligenaceae</taxon>
        <taxon>Paenalcaligenes</taxon>
    </lineage>
</organism>
<dbReference type="Pfam" id="PF08220">
    <property type="entry name" value="HTH_DeoR"/>
    <property type="match status" value="1"/>
</dbReference>
<sequence>MSLSTRQRHIVDLLRDKEALSVAELAHYFQVTPQTIRRDLNRLYMANLLRRHHGGARIVHSPVNSSFQSRRIRHLPAKARIGAAVAALIPQGSSLLFGFGTTPEQVALALAQHQRLTVVTNNLAVALALNHEQSNRIVLPGGCLRQPNPEILGAEAVALFQSYRADFGVYGAGGVDSDGVLLDFDRDEVACHTALRQSCRVRILVLDSSKFGRHAPMPSGHVQEADYIVTDKRLPEGIAAHLASHTQIIIAEKEE</sequence>
<dbReference type="InterPro" id="IPR050313">
    <property type="entry name" value="Carb_Metab_HTH_regulators"/>
</dbReference>
<comment type="caution">
    <text evidence="6">The sequence shown here is derived from an EMBL/GenBank/DDBJ whole genome shotgun (WGS) entry which is preliminary data.</text>
</comment>
<dbReference type="Pfam" id="PF00455">
    <property type="entry name" value="DeoRC"/>
    <property type="match status" value="1"/>
</dbReference>
<dbReference type="PRINTS" id="PR00037">
    <property type="entry name" value="HTHLACR"/>
</dbReference>
<feature type="domain" description="HTH deoR-type" evidence="5">
    <location>
        <begin position="3"/>
        <end position="58"/>
    </location>
</feature>
<dbReference type="SMART" id="SM00420">
    <property type="entry name" value="HTH_DEOR"/>
    <property type="match status" value="1"/>
</dbReference>
<keyword evidence="2" id="KW-0805">Transcription regulation</keyword>
<dbReference type="SUPFAM" id="SSF100950">
    <property type="entry name" value="NagB/RpiA/CoA transferase-like"/>
    <property type="match status" value="1"/>
</dbReference>
<gene>
    <name evidence="6" type="ORF">GCM10023337_04550</name>
</gene>
<evidence type="ECO:0000259" key="5">
    <source>
        <dbReference type="PROSITE" id="PS51000"/>
    </source>
</evidence>
<dbReference type="InterPro" id="IPR018356">
    <property type="entry name" value="Tscrpt_reg_HTH_DeoR_CS"/>
</dbReference>